<dbReference type="CDD" id="cd00483">
    <property type="entry name" value="HPPK"/>
    <property type="match status" value="1"/>
</dbReference>
<dbReference type="SUPFAM" id="SSF55083">
    <property type="entry name" value="6-hydroxymethyl-7,8-dihydropterin pyrophosphokinase, HPPK"/>
    <property type="match status" value="1"/>
</dbReference>
<evidence type="ECO:0000256" key="4">
    <source>
        <dbReference type="ARBA" id="ARBA00022741"/>
    </source>
</evidence>
<gene>
    <name evidence="9" type="ORF">S01H1_53171</name>
</gene>
<comment type="pathway">
    <text evidence="1">Cofactor biosynthesis; tetrahydrofolate biosynthesis; 2-amino-4-hydroxy-6-hydroxymethyl-7,8-dihydropteridine diphosphate from 7,8-dihydroneopterin triphosphate: step 4/4.</text>
</comment>
<dbReference type="AlphaFoldDB" id="X0VUT4"/>
<feature type="non-terminal residue" evidence="9">
    <location>
        <position position="133"/>
    </location>
</feature>
<evidence type="ECO:0000256" key="1">
    <source>
        <dbReference type="ARBA" id="ARBA00005051"/>
    </source>
</evidence>
<dbReference type="GO" id="GO:0016301">
    <property type="term" value="F:kinase activity"/>
    <property type="evidence" value="ECO:0007669"/>
    <property type="project" value="UniProtKB-KW"/>
</dbReference>
<dbReference type="Pfam" id="PF01288">
    <property type="entry name" value="HPPK"/>
    <property type="match status" value="1"/>
</dbReference>
<dbReference type="GO" id="GO:0046654">
    <property type="term" value="P:tetrahydrofolate biosynthetic process"/>
    <property type="evidence" value="ECO:0007669"/>
    <property type="project" value="UniProtKB-UniPathway"/>
</dbReference>
<evidence type="ECO:0000259" key="8">
    <source>
        <dbReference type="Pfam" id="PF01288"/>
    </source>
</evidence>
<sequence>MSDLHIAYISVGSNMGDKPENCQKGITSLSETGTSRILAQSSIYATEPVDYEDQDWFINTMVKLETSLDPFQLLDQIELIQRAAGRIKDSIRFGPRILDMDIILYDDCIIESERLLVPHPRMHKRRFVLKPIC</sequence>
<dbReference type="PANTHER" id="PTHR43071:SF1">
    <property type="entry name" value="2-AMINO-4-HYDROXY-6-HYDROXYMETHYLDIHYDROPTERIDINE PYROPHOSPHOKINASE"/>
    <property type="match status" value="1"/>
</dbReference>
<dbReference type="GO" id="GO:0003848">
    <property type="term" value="F:2-amino-4-hydroxy-6-hydroxymethyldihydropteridine diphosphokinase activity"/>
    <property type="evidence" value="ECO:0007669"/>
    <property type="project" value="UniProtKB-EC"/>
</dbReference>
<dbReference type="EMBL" id="BARS01034417">
    <property type="protein sequence ID" value="GAG22010.1"/>
    <property type="molecule type" value="Genomic_DNA"/>
</dbReference>
<evidence type="ECO:0000256" key="7">
    <source>
        <dbReference type="ARBA" id="ARBA00022909"/>
    </source>
</evidence>
<feature type="domain" description="7,8-dihydro-6-hydroxymethylpterin-pyrophosphokinase" evidence="8">
    <location>
        <begin position="8"/>
        <end position="133"/>
    </location>
</feature>
<name>X0VUT4_9ZZZZ</name>
<keyword evidence="7" id="KW-0289">Folate biosynthesis</keyword>
<evidence type="ECO:0000256" key="2">
    <source>
        <dbReference type="ARBA" id="ARBA00013253"/>
    </source>
</evidence>
<evidence type="ECO:0000256" key="3">
    <source>
        <dbReference type="ARBA" id="ARBA00022679"/>
    </source>
</evidence>
<dbReference type="UniPathway" id="UPA00077">
    <property type="reaction ID" value="UER00155"/>
</dbReference>
<dbReference type="PANTHER" id="PTHR43071">
    <property type="entry name" value="2-AMINO-4-HYDROXY-6-HYDROXYMETHYLDIHYDROPTERIDINE PYROPHOSPHOKINASE"/>
    <property type="match status" value="1"/>
</dbReference>
<keyword evidence="4" id="KW-0547">Nucleotide-binding</keyword>
<dbReference type="EC" id="2.7.6.3" evidence="2"/>
<proteinExistence type="predicted"/>
<accession>X0VUT4</accession>
<dbReference type="Gene3D" id="3.30.70.560">
    <property type="entry name" value="7,8-Dihydro-6-hydroxymethylpterin-pyrophosphokinase HPPK"/>
    <property type="match status" value="1"/>
</dbReference>
<keyword evidence="6" id="KW-0067">ATP-binding</keyword>
<comment type="caution">
    <text evidence="9">The sequence shown here is derived from an EMBL/GenBank/DDBJ whole genome shotgun (WGS) entry which is preliminary data.</text>
</comment>
<dbReference type="GO" id="GO:0046656">
    <property type="term" value="P:folic acid biosynthetic process"/>
    <property type="evidence" value="ECO:0007669"/>
    <property type="project" value="UniProtKB-KW"/>
</dbReference>
<dbReference type="GO" id="GO:0005524">
    <property type="term" value="F:ATP binding"/>
    <property type="evidence" value="ECO:0007669"/>
    <property type="project" value="UniProtKB-KW"/>
</dbReference>
<dbReference type="InterPro" id="IPR035907">
    <property type="entry name" value="Hppk_sf"/>
</dbReference>
<dbReference type="InterPro" id="IPR000550">
    <property type="entry name" value="Hppk"/>
</dbReference>
<organism evidence="9">
    <name type="scientific">marine sediment metagenome</name>
    <dbReference type="NCBI Taxonomy" id="412755"/>
    <lineage>
        <taxon>unclassified sequences</taxon>
        <taxon>metagenomes</taxon>
        <taxon>ecological metagenomes</taxon>
    </lineage>
</organism>
<keyword evidence="5" id="KW-0418">Kinase</keyword>
<dbReference type="NCBIfam" id="TIGR01498">
    <property type="entry name" value="folK"/>
    <property type="match status" value="1"/>
</dbReference>
<keyword evidence="3" id="KW-0808">Transferase</keyword>
<evidence type="ECO:0000256" key="5">
    <source>
        <dbReference type="ARBA" id="ARBA00022777"/>
    </source>
</evidence>
<evidence type="ECO:0000313" key="9">
    <source>
        <dbReference type="EMBL" id="GAG22010.1"/>
    </source>
</evidence>
<protein>
    <recommendedName>
        <fullName evidence="2">2-amino-4-hydroxy-6-hydroxymethyldihydropteridine diphosphokinase</fullName>
        <ecNumber evidence="2">2.7.6.3</ecNumber>
    </recommendedName>
</protein>
<evidence type="ECO:0000256" key="6">
    <source>
        <dbReference type="ARBA" id="ARBA00022840"/>
    </source>
</evidence>
<reference evidence="9" key="1">
    <citation type="journal article" date="2014" name="Front. Microbiol.">
        <title>High frequency of phylogenetically diverse reductive dehalogenase-homologous genes in deep subseafloor sedimentary metagenomes.</title>
        <authorList>
            <person name="Kawai M."/>
            <person name="Futagami T."/>
            <person name="Toyoda A."/>
            <person name="Takaki Y."/>
            <person name="Nishi S."/>
            <person name="Hori S."/>
            <person name="Arai W."/>
            <person name="Tsubouchi T."/>
            <person name="Morono Y."/>
            <person name="Uchiyama I."/>
            <person name="Ito T."/>
            <person name="Fujiyama A."/>
            <person name="Inagaki F."/>
            <person name="Takami H."/>
        </authorList>
    </citation>
    <scope>NUCLEOTIDE SEQUENCE</scope>
    <source>
        <strain evidence="9">Expedition CK06-06</strain>
    </source>
</reference>